<evidence type="ECO:0000256" key="1">
    <source>
        <dbReference type="SAM" id="SignalP"/>
    </source>
</evidence>
<organism evidence="2 3">
    <name type="scientific">Planococcus wigleyi</name>
    <dbReference type="NCBI Taxonomy" id="2762216"/>
    <lineage>
        <taxon>Bacteria</taxon>
        <taxon>Bacillati</taxon>
        <taxon>Bacillota</taxon>
        <taxon>Bacilli</taxon>
        <taxon>Bacillales</taxon>
        <taxon>Caryophanaceae</taxon>
        <taxon>Planococcus</taxon>
    </lineage>
</organism>
<proteinExistence type="predicted"/>
<evidence type="ECO:0000313" key="3">
    <source>
        <dbReference type="Proteomes" id="UP000658980"/>
    </source>
</evidence>
<dbReference type="Gene3D" id="1.50.10.10">
    <property type="match status" value="1"/>
</dbReference>
<dbReference type="InterPro" id="IPR008928">
    <property type="entry name" value="6-hairpin_glycosidase_sf"/>
</dbReference>
<feature type="signal peptide" evidence="1">
    <location>
        <begin position="1"/>
        <end position="19"/>
    </location>
</feature>
<keyword evidence="1" id="KW-0732">Signal</keyword>
<dbReference type="SUPFAM" id="SSF48208">
    <property type="entry name" value="Six-hairpin glycosidases"/>
    <property type="match status" value="1"/>
</dbReference>
<comment type="caution">
    <text evidence="2">The sequence shown here is derived from an EMBL/GenBank/DDBJ whole genome shotgun (WGS) entry which is preliminary data.</text>
</comment>
<dbReference type="PROSITE" id="PS51257">
    <property type="entry name" value="PROKAR_LIPOPROTEIN"/>
    <property type="match status" value="1"/>
</dbReference>
<gene>
    <name evidence="2" type="ORF">H9630_01195</name>
</gene>
<accession>A0ABR8W9I5</accession>
<sequence>MKKKIICLFFLLLMMSGCGDMDSVQEQVEKEYMHSDRLIHAYPGKPDSEVLSESLGLYMEYLLLAGDKQTFQEQVSILENEFLINENRLSFIQWRLNEKATTNALIDDIRILSVLQRAADAFENTAYDELADKISRSLYSVQMHNNYTVDYYDWSYSLPAQRLTLSYVTGSQVISEKSVELLKNVDATQVFFPEYYDTKLQEYINNDEVHLIDQLLIAINREKENLHSKSFFYWLKEEWNNEQRLYGRYNRETKDATVDYESLAVYYYLQSYFLLTGEEEMAREVVQQAKNIASEEMLAQAHFFDYIHYQLMLQEQ</sequence>
<feature type="chain" id="PRO_5047249364" description="Lipoprotein" evidence="1">
    <location>
        <begin position="20"/>
        <end position="316"/>
    </location>
</feature>
<dbReference type="Proteomes" id="UP000658980">
    <property type="component" value="Unassembled WGS sequence"/>
</dbReference>
<name>A0ABR8W9I5_9BACL</name>
<dbReference type="EMBL" id="JACSPU010000001">
    <property type="protein sequence ID" value="MBD8013416.1"/>
    <property type="molecule type" value="Genomic_DNA"/>
</dbReference>
<protein>
    <recommendedName>
        <fullName evidence="4">Lipoprotein</fullName>
    </recommendedName>
</protein>
<keyword evidence="3" id="KW-1185">Reference proteome</keyword>
<dbReference type="InterPro" id="IPR012341">
    <property type="entry name" value="6hp_glycosidase-like_sf"/>
</dbReference>
<evidence type="ECO:0008006" key="4">
    <source>
        <dbReference type="Google" id="ProtNLM"/>
    </source>
</evidence>
<evidence type="ECO:0000313" key="2">
    <source>
        <dbReference type="EMBL" id="MBD8013416.1"/>
    </source>
</evidence>
<dbReference type="RefSeq" id="WP_191713667.1">
    <property type="nucleotide sequence ID" value="NZ_JACSPU010000001.1"/>
</dbReference>
<reference evidence="2 3" key="1">
    <citation type="submission" date="2020-08" db="EMBL/GenBank/DDBJ databases">
        <title>A Genomic Blueprint of the Chicken Gut Microbiome.</title>
        <authorList>
            <person name="Gilroy R."/>
            <person name="Ravi A."/>
            <person name="Getino M."/>
            <person name="Pursley I."/>
            <person name="Horton D.L."/>
            <person name="Alikhan N.-F."/>
            <person name="Baker D."/>
            <person name="Gharbi K."/>
            <person name="Hall N."/>
            <person name="Watson M."/>
            <person name="Adriaenssens E.M."/>
            <person name="Foster-Nyarko E."/>
            <person name="Jarju S."/>
            <person name="Secka A."/>
            <person name="Antonio M."/>
            <person name="Oren A."/>
            <person name="Chaudhuri R."/>
            <person name="La Ragione R.M."/>
            <person name="Hildebrand F."/>
            <person name="Pallen M.J."/>
        </authorList>
    </citation>
    <scope>NUCLEOTIDE SEQUENCE [LARGE SCALE GENOMIC DNA]</scope>
    <source>
        <strain evidence="2 3">Sa1BUA13</strain>
    </source>
</reference>